<evidence type="ECO:0000313" key="11">
    <source>
        <dbReference type="EMBL" id="MDW8801171.1"/>
    </source>
</evidence>
<keyword evidence="12" id="KW-1185">Reference proteome</keyword>
<evidence type="ECO:0000259" key="10">
    <source>
        <dbReference type="PROSITE" id="PS50862"/>
    </source>
</evidence>
<protein>
    <recommendedName>
        <fullName evidence="4 9">ATP phosphoribosyltransferase regulatory subunit</fullName>
    </recommendedName>
</protein>
<dbReference type="Pfam" id="PF13393">
    <property type="entry name" value="tRNA-synt_His"/>
    <property type="match status" value="1"/>
</dbReference>
<evidence type="ECO:0000256" key="5">
    <source>
        <dbReference type="ARBA" id="ARBA00022490"/>
    </source>
</evidence>
<dbReference type="GO" id="GO:0016757">
    <property type="term" value="F:glycosyltransferase activity"/>
    <property type="evidence" value="ECO:0007669"/>
    <property type="project" value="UniProtKB-KW"/>
</dbReference>
<dbReference type="NCBIfam" id="TIGR00443">
    <property type="entry name" value="hisZ_biosyn_reg"/>
    <property type="match status" value="1"/>
</dbReference>
<proteinExistence type="inferred from homology"/>
<evidence type="ECO:0000256" key="4">
    <source>
        <dbReference type="ARBA" id="ARBA00020397"/>
    </source>
</evidence>
<keyword evidence="6 9" id="KW-0028">Amino-acid biosynthesis</keyword>
<keyword evidence="11" id="KW-0328">Glycosyltransferase</keyword>
<name>A0ABU4JT95_9CLOT</name>
<comment type="miscellaneous">
    <text evidence="9">This function is generally fulfilled by the C-terminal part of HisG, which is missing in some bacteria such as this one.</text>
</comment>
<reference evidence="11 12" key="1">
    <citation type="submission" date="2023-04" db="EMBL/GenBank/DDBJ databases">
        <title>Clostridium tannerae sp. nov., isolated from the fecal material of an alpaca.</title>
        <authorList>
            <person name="Miller S."/>
            <person name="Hendry M."/>
            <person name="King J."/>
            <person name="Sankaranarayanan K."/>
            <person name="Lawson P.A."/>
        </authorList>
    </citation>
    <scope>NUCLEOTIDE SEQUENCE [LARGE SCALE GENOMIC DNA]</scope>
    <source>
        <strain evidence="11 12">A1-XYC3</strain>
    </source>
</reference>
<comment type="function">
    <text evidence="8 9">Required for the first step of histidine biosynthesis. May allow the feedback regulation of ATP phosphoribosyltransferase activity by histidine.</text>
</comment>
<evidence type="ECO:0000313" key="12">
    <source>
        <dbReference type="Proteomes" id="UP001281656"/>
    </source>
</evidence>
<organism evidence="11 12">
    <name type="scientific">Clostridium tanneri</name>
    <dbReference type="NCBI Taxonomy" id="3037988"/>
    <lineage>
        <taxon>Bacteria</taxon>
        <taxon>Bacillati</taxon>
        <taxon>Bacillota</taxon>
        <taxon>Clostridia</taxon>
        <taxon>Eubacteriales</taxon>
        <taxon>Clostridiaceae</taxon>
        <taxon>Clostridium</taxon>
    </lineage>
</organism>
<dbReference type="EMBL" id="JARUJP010000007">
    <property type="protein sequence ID" value="MDW8801171.1"/>
    <property type="molecule type" value="Genomic_DNA"/>
</dbReference>
<dbReference type="InterPro" id="IPR004517">
    <property type="entry name" value="HisZ"/>
</dbReference>
<evidence type="ECO:0000256" key="3">
    <source>
        <dbReference type="ARBA" id="ARBA00005539"/>
    </source>
</evidence>
<dbReference type="PROSITE" id="PS50862">
    <property type="entry name" value="AA_TRNA_LIGASE_II"/>
    <property type="match status" value="1"/>
</dbReference>
<evidence type="ECO:0000256" key="6">
    <source>
        <dbReference type="ARBA" id="ARBA00022605"/>
    </source>
</evidence>
<dbReference type="HAMAP" id="MF_00125">
    <property type="entry name" value="HisZ"/>
    <property type="match status" value="1"/>
</dbReference>
<dbReference type="PIRSF" id="PIRSF001549">
    <property type="entry name" value="His-tRNA_synth"/>
    <property type="match status" value="1"/>
</dbReference>
<accession>A0ABU4JT95</accession>
<feature type="domain" description="Aminoacyl-transfer RNA synthetases class-II family profile" evidence="10">
    <location>
        <begin position="26"/>
        <end position="305"/>
    </location>
</feature>
<evidence type="ECO:0000256" key="1">
    <source>
        <dbReference type="ARBA" id="ARBA00004496"/>
    </source>
</evidence>
<comment type="caution">
    <text evidence="11">The sequence shown here is derived from an EMBL/GenBank/DDBJ whole genome shotgun (WGS) entry which is preliminary data.</text>
</comment>
<evidence type="ECO:0000256" key="8">
    <source>
        <dbReference type="ARBA" id="ARBA00025246"/>
    </source>
</evidence>
<evidence type="ECO:0000256" key="9">
    <source>
        <dbReference type="HAMAP-Rule" id="MF_00125"/>
    </source>
</evidence>
<gene>
    <name evidence="9" type="primary">hisZ</name>
    <name evidence="11" type="ORF">P8V03_08365</name>
</gene>
<evidence type="ECO:0000256" key="7">
    <source>
        <dbReference type="ARBA" id="ARBA00023102"/>
    </source>
</evidence>
<keyword evidence="7 9" id="KW-0368">Histidine biosynthesis</keyword>
<dbReference type="PANTHER" id="PTHR43707:SF6">
    <property type="entry name" value="ATP PHOSPHORIBOSYLTRANSFERASE REGULATORY SUBUNIT"/>
    <property type="match status" value="1"/>
</dbReference>
<comment type="similarity">
    <text evidence="3 9">Belongs to the class-II aminoacyl-tRNA synthetase family. HisZ subfamily.</text>
</comment>
<sequence length="392" mass="44315">MLSWKRYIPEGTRDMLFEECSRKIQVENILRTTYVNSGFLEVISPTLEFYDVFSGETSTLAQEKMYKLLDNQGRILVLRPDMTTPIARLAATKLKDAPHPLKLCYTSNIYRMNESLNGKNSEITQSGIELIGIDNIKADVEVIITGISALLSCGLDNFKIELGHAEFFKAIVEEANFEDEVKEKLRIHIENKNFTALSEFLEEKKADIDEKTVFILKELPKLFGNIEILDKASELTVNSRALDALETIRNVYKVIEDAELSGYLSVDLGMVQDLNYYTGIVFRGYAPGVGGNILSGGRYDKLIYQFGEEQAATGLAIDVDSILTALQNSDSKESVKEKILIYYKEGQFREAYRKAIELRRSGIITELNLTNSYEEAVKYAQMKGLNKIVKII</sequence>
<dbReference type="InterPro" id="IPR041715">
    <property type="entry name" value="HisRS-like_core"/>
</dbReference>
<keyword evidence="5 9" id="KW-0963">Cytoplasm</keyword>
<dbReference type="InterPro" id="IPR045864">
    <property type="entry name" value="aa-tRNA-synth_II/BPL/LPL"/>
</dbReference>
<keyword evidence="11" id="KW-0808">Transferase</keyword>
<dbReference type="RefSeq" id="WP_318797844.1">
    <property type="nucleotide sequence ID" value="NZ_JARUJP010000007.1"/>
</dbReference>
<evidence type="ECO:0000256" key="2">
    <source>
        <dbReference type="ARBA" id="ARBA00004667"/>
    </source>
</evidence>
<dbReference type="Gene3D" id="3.30.930.10">
    <property type="entry name" value="Bira Bifunctional Protein, Domain 2"/>
    <property type="match status" value="1"/>
</dbReference>
<dbReference type="InterPro" id="IPR004516">
    <property type="entry name" value="HisRS/HisZ"/>
</dbReference>
<dbReference type="PANTHER" id="PTHR43707">
    <property type="entry name" value="HISTIDYL-TRNA SYNTHETASE"/>
    <property type="match status" value="1"/>
</dbReference>
<dbReference type="InterPro" id="IPR006195">
    <property type="entry name" value="aa-tRNA-synth_II"/>
</dbReference>
<comment type="subcellular location">
    <subcellularLocation>
        <location evidence="1 9">Cytoplasm</location>
    </subcellularLocation>
</comment>
<dbReference type="SUPFAM" id="SSF55681">
    <property type="entry name" value="Class II aaRS and biotin synthetases"/>
    <property type="match status" value="1"/>
</dbReference>
<comment type="pathway">
    <text evidence="2 9">Amino-acid biosynthesis; L-histidine biosynthesis; L-histidine from 5-phospho-alpha-D-ribose 1-diphosphate: step 1/9.</text>
</comment>
<comment type="subunit">
    <text evidence="9">Heteromultimer composed of HisG and HisZ subunits.</text>
</comment>
<dbReference type="Proteomes" id="UP001281656">
    <property type="component" value="Unassembled WGS sequence"/>
</dbReference>
<dbReference type="NCBIfam" id="NF008936">
    <property type="entry name" value="PRK12292.1-3"/>
    <property type="match status" value="1"/>
</dbReference>
<dbReference type="CDD" id="cd00773">
    <property type="entry name" value="HisRS-like_core"/>
    <property type="match status" value="1"/>
</dbReference>